<dbReference type="SMART" id="SM00248">
    <property type="entry name" value="ANK"/>
    <property type="match status" value="3"/>
</dbReference>
<dbReference type="Proteomes" id="UP000504640">
    <property type="component" value="Unplaced"/>
</dbReference>
<dbReference type="Pfam" id="PF00023">
    <property type="entry name" value="Ank"/>
    <property type="match status" value="1"/>
</dbReference>
<evidence type="ECO:0000313" key="3">
    <source>
        <dbReference type="Proteomes" id="UP000504640"/>
    </source>
</evidence>
<reference evidence="4" key="1">
    <citation type="submission" date="2025-08" db="UniProtKB">
        <authorList>
            <consortium name="RefSeq"/>
        </authorList>
    </citation>
    <scope>IDENTIFICATION</scope>
    <source>
        <tissue evidence="4">Blood</tissue>
    </source>
</reference>
<dbReference type="Gene3D" id="1.25.40.20">
    <property type="entry name" value="Ankyrin repeat-containing domain"/>
    <property type="match status" value="1"/>
</dbReference>
<feature type="repeat" description="ANK" evidence="1">
    <location>
        <begin position="202"/>
        <end position="234"/>
    </location>
</feature>
<evidence type="ECO:0000256" key="2">
    <source>
        <dbReference type="SAM" id="MobiDB-lite"/>
    </source>
</evidence>
<dbReference type="GeneID" id="116544159"/>
<organism evidence="3 4">
    <name type="scientific">Sapajus apella</name>
    <name type="common">Brown-capped capuchin</name>
    <name type="synonym">Cebus apella</name>
    <dbReference type="NCBI Taxonomy" id="9515"/>
    <lineage>
        <taxon>Eukaryota</taxon>
        <taxon>Metazoa</taxon>
        <taxon>Chordata</taxon>
        <taxon>Craniata</taxon>
        <taxon>Vertebrata</taxon>
        <taxon>Euteleostomi</taxon>
        <taxon>Mammalia</taxon>
        <taxon>Eutheria</taxon>
        <taxon>Euarchontoglires</taxon>
        <taxon>Primates</taxon>
        <taxon>Haplorrhini</taxon>
        <taxon>Platyrrhini</taxon>
        <taxon>Cebidae</taxon>
        <taxon>Cebinae</taxon>
        <taxon>Sapajus</taxon>
    </lineage>
</organism>
<evidence type="ECO:0000313" key="4">
    <source>
        <dbReference type="RefSeq" id="XP_032126209.1"/>
    </source>
</evidence>
<protein>
    <submittedName>
        <fullName evidence="4">POTE ankyrin domain family member A-like</fullName>
    </submittedName>
</protein>
<proteinExistence type="predicted"/>
<dbReference type="Pfam" id="PF12796">
    <property type="entry name" value="Ank_2"/>
    <property type="match status" value="1"/>
</dbReference>
<keyword evidence="1" id="KW-0040">ANK repeat</keyword>
<dbReference type="PANTHER" id="PTHR24147">
    <property type="entry name" value="ANKYRIN REPEAT DOMAIN 36-RELATED"/>
    <property type="match status" value="1"/>
</dbReference>
<dbReference type="InterPro" id="IPR036770">
    <property type="entry name" value="Ankyrin_rpt-contain_sf"/>
</dbReference>
<dbReference type="PROSITE" id="PS50088">
    <property type="entry name" value="ANK_REPEAT"/>
    <property type="match status" value="2"/>
</dbReference>
<keyword evidence="3" id="KW-1185">Reference proteome</keyword>
<dbReference type="AlphaFoldDB" id="A0A6J3H8V5"/>
<feature type="repeat" description="ANK" evidence="1">
    <location>
        <begin position="268"/>
        <end position="300"/>
    </location>
</feature>
<feature type="region of interest" description="Disordered" evidence="2">
    <location>
        <begin position="129"/>
        <end position="170"/>
    </location>
</feature>
<dbReference type="RefSeq" id="XP_032126209.1">
    <property type="nucleotide sequence ID" value="XM_032270318.1"/>
</dbReference>
<name>A0A6J3H8V5_SAPAP</name>
<accession>A0A6J3H8V5</accession>
<dbReference type="PANTHER" id="PTHR24147:SF60">
    <property type="entry name" value="ANKYRIN REPEAT DOMAIN-CONTAINING PROTEIN 26-RELATED"/>
    <property type="match status" value="1"/>
</dbReference>
<dbReference type="PROSITE" id="PS50297">
    <property type="entry name" value="ANK_REP_REGION"/>
    <property type="match status" value="1"/>
</dbReference>
<sequence length="301" mass="32536">MRAAAATQSAERLLGPIPRQRNAQNWSPGLGASQVGAGRAVASSRPFPRGGQLALTQPPDSACVLAAMTRATPLRWLARGGQAMAAEGRELVRTPELSKQRSSWLGGAPFTDWKPRALLLGGCGQGRRHLEAGAPRTNGPRGSLTSWRRDSPRGGSPFAPPRNRVHQEDPDELHRAAWRGDVPGVERVLVPGGPGVDKRDKKNRTALHLACASGYPAVVAPLVDRKCQLNCFDSHKRTALIKAVQCQQEECATILLKQGADPDLPDIYGHTALHYAVHNEDQSLAERLLLYSTNMEAKNEV</sequence>
<gene>
    <name evidence="4" type="primary">LOC116544159</name>
</gene>
<dbReference type="InterPro" id="IPR050657">
    <property type="entry name" value="Ankyrin_repeat_domain"/>
</dbReference>
<dbReference type="SUPFAM" id="SSF48403">
    <property type="entry name" value="Ankyrin repeat"/>
    <property type="match status" value="1"/>
</dbReference>
<dbReference type="InterPro" id="IPR002110">
    <property type="entry name" value="Ankyrin_rpt"/>
</dbReference>
<evidence type="ECO:0000256" key="1">
    <source>
        <dbReference type="PROSITE-ProRule" id="PRU00023"/>
    </source>
</evidence>